<dbReference type="EMBL" id="AP014936">
    <property type="protein sequence ID" value="BAU48296.1"/>
    <property type="molecule type" value="Genomic_DNA"/>
</dbReference>
<evidence type="ECO:0000256" key="1">
    <source>
        <dbReference type="SAM" id="SignalP"/>
    </source>
</evidence>
<feature type="signal peptide" evidence="1">
    <location>
        <begin position="1"/>
        <end position="23"/>
    </location>
</feature>
<feature type="chain" id="PRO_5008571158" evidence="1">
    <location>
        <begin position="24"/>
        <end position="220"/>
    </location>
</feature>
<dbReference type="InterPro" id="IPR008969">
    <property type="entry name" value="CarboxyPept-like_regulatory"/>
</dbReference>
<dbReference type="OrthoDB" id="6141805at2"/>
<dbReference type="SUPFAM" id="SSF49464">
    <property type="entry name" value="Carboxypeptidase regulatory domain-like"/>
    <property type="match status" value="1"/>
</dbReference>
<keyword evidence="1" id="KW-0732">Signal</keyword>
<evidence type="ECO:0000313" key="2">
    <source>
        <dbReference type="EMBL" id="BAU48296.1"/>
    </source>
</evidence>
<protein>
    <submittedName>
        <fullName evidence="2">Uncharacterized protein (Precursor)</fullName>
    </submittedName>
</protein>
<dbReference type="KEGG" id="sva:SVA_1742"/>
<dbReference type="Proteomes" id="UP000218899">
    <property type="component" value="Chromosome"/>
</dbReference>
<keyword evidence="3" id="KW-1185">Reference proteome</keyword>
<sequence>MNRCTIIMAVLFLAGVLPLNGCATSSAPPREPVEGRVLEQGTNRPIPGAIVIARWRGHMPVFPADGQSVCYHVESATTDEEGRYRFPVFDEEPRHRRIRYKYIQVDAYQPGYEWSGASEGGKVQYLAPFIGGREERLKYLARLSGVVGCYGADNEKPLVPVYKTLYEEARSIATMDKDKELLQFIRRRALYAWSRPPRELTAREIEQAIKNDPYFREHFP</sequence>
<evidence type="ECO:0000313" key="3">
    <source>
        <dbReference type="Proteomes" id="UP000218899"/>
    </source>
</evidence>
<name>A0A1B4V446_9GAMM</name>
<dbReference type="AlphaFoldDB" id="A0A1B4V446"/>
<accession>A0A1B4V446</accession>
<gene>
    <name evidence="2" type="ORF">SVA_1742</name>
</gene>
<proteinExistence type="predicted"/>
<organism evidence="2 3">
    <name type="scientific">Sulfurifustis variabilis</name>
    <dbReference type="NCBI Taxonomy" id="1675686"/>
    <lineage>
        <taxon>Bacteria</taxon>
        <taxon>Pseudomonadati</taxon>
        <taxon>Pseudomonadota</taxon>
        <taxon>Gammaproteobacteria</taxon>
        <taxon>Acidiferrobacterales</taxon>
        <taxon>Acidiferrobacteraceae</taxon>
        <taxon>Sulfurifustis</taxon>
    </lineage>
</organism>
<reference evidence="2 3" key="1">
    <citation type="submission" date="2015-08" db="EMBL/GenBank/DDBJ databases">
        <title>Complete genome sequence of Sulfurifustis variabilis.</title>
        <authorList>
            <person name="Miura A."/>
            <person name="Kojima H."/>
            <person name="Fukui M."/>
        </authorList>
    </citation>
    <scope>NUCLEOTIDE SEQUENCE [LARGE SCALE GENOMIC DNA]</scope>
    <source>
        <strain evidence="3">skN76</strain>
    </source>
</reference>
<dbReference type="RefSeq" id="WP_096460825.1">
    <property type="nucleotide sequence ID" value="NZ_AP014936.1"/>
</dbReference>